<dbReference type="EMBL" id="BARV01017001">
    <property type="protein sequence ID" value="GAI32179.1"/>
    <property type="molecule type" value="Genomic_DNA"/>
</dbReference>
<feature type="transmembrane region" description="Helical" evidence="1">
    <location>
        <begin position="44"/>
        <end position="64"/>
    </location>
</feature>
<feature type="transmembrane region" description="Helical" evidence="1">
    <location>
        <begin position="6"/>
        <end position="32"/>
    </location>
</feature>
<gene>
    <name evidence="2" type="ORF">S06H3_29052</name>
</gene>
<name>X1PMS9_9ZZZZ</name>
<keyword evidence="1" id="KW-0812">Transmembrane</keyword>
<evidence type="ECO:0000256" key="1">
    <source>
        <dbReference type="SAM" id="Phobius"/>
    </source>
</evidence>
<comment type="caution">
    <text evidence="2">The sequence shown here is derived from an EMBL/GenBank/DDBJ whole genome shotgun (WGS) entry which is preliminary data.</text>
</comment>
<sequence length="66" mass="7254">AFSLAFLAGILDFIPILGPIIAGAVAFILSQFYLNINFYFPSTIITNSPFTLSHSIFLITFSIVPR</sequence>
<dbReference type="AlphaFoldDB" id="X1PMS9"/>
<reference evidence="2" key="1">
    <citation type="journal article" date="2014" name="Front. Microbiol.">
        <title>High frequency of phylogenetically diverse reductive dehalogenase-homologous genes in deep subseafloor sedimentary metagenomes.</title>
        <authorList>
            <person name="Kawai M."/>
            <person name="Futagami T."/>
            <person name="Toyoda A."/>
            <person name="Takaki Y."/>
            <person name="Nishi S."/>
            <person name="Hori S."/>
            <person name="Arai W."/>
            <person name="Tsubouchi T."/>
            <person name="Morono Y."/>
            <person name="Uchiyama I."/>
            <person name="Ito T."/>
            <person name="Fujiyama A."/>
            <person name="Inagaki F."/>
            <person name="Takami H."/>
        </authorList>
    </citation>
    <scope>NUCLEOTIDE SEQUENCE</scope>
    <source>
        <strain evidence="2">Expedition CK06-06</strain>
    </source>
</reference>
<keyword evidence="1" id="KW-0472">Membrane</keyword>
<keyword evidence="1" id="KW-1133">Transmembrane helix</keyword>
<accession>X1PMS9</accession>
<organism evidence="2">
    <name type="scientific">marine sediment metagenome</name>
    <dbReference type="NCBI Taxonomy" id="412755"/>
    <lineage>
        <taxon>unclassified sequences</taxon>
        <taxon>metagenomes</taxon>
        <taxon>ecological metagenomes</taxon>
    </lineage>
</organism>
<proteinExistence type="predicted"/>
<evidence type="ECO:0000313" key="2">
    <source>
        <dbReference type="EMBL" id="GAI32179.1"/>
    </source>
</evidence>
<feature type="non-terminal residue" evidence="2">
    <location>
        <position position="1"/>
    </location>
</feature>
<protein>
    <submittedName>
        <fullName evidence="2">Uncharacterized protein</fullName>
    </submittedName>
</protein>